<dbReference type="Proteomes" id="UP000281534">
    <property type="component" value="Unassembled WGS sequence"/>
</dbReference>
<evidence type="ECO:0000313" key="1">
    <source>
        <dbReference type="EMBL" id="RRD25583.1"/>
    </source>
</evidence>
<reference evidence="1 2" key="1">
    <citation type="submission" date="2018-11" db="EMBL/GenBank/DDBJ databases">
        <title>Genomes From Bacteria Associated with the Canine Oral Cavity: a Test Case for Automated Genome-Based Taxonomic Assignment.</title>
        <authorList>
            <person name="Coil D.A."/>
            <person name="Jospin G."/>
            <person name="Darling A.E."/>
            <person name="Wallis C."/>
            <person name="Davis I.J."/>
            <person name="Harris S."/>
            <person name="Eisen J.A."/>
            <person name="Holcombe L.J."/>
            <person name="O'Flynn C."/>
        </authorList>
    </citation>
    <scope>NUCLEOTIDE SEQUENCE [LARGE SCALE GENOMIC DNA]</scope>
    <source>
        <strain evidence="1 2">OH4460_COT-188</strain>
    </source>
</reference>
<sequence>MNRIKLTKNRVIDLPDGCECGRNRCFMKNKEDIFIAYYDVKRDWEAQLLHVSGKEIHNIDFPKIISTENDLWKDRHEPIIFDLPDKAFGAVLGRSALCIWENEKSKAQIITIENSEIFNDFSRPFIFNLRRCFFQNGKIIVPIENGKACHCSIAIINFNFQTNRAFWESIFFMPLASNKCSENNEVVGDVIIDNNEFLIFTEGVEGTSVNKWGMEFYHIGQYEQRKTMEVKNELVLKNTYFEQTNLKQRSMKKDGVFGIFTSSLDYLILRSWFSESLSLGTNQKLWSVIDKEFVDIEFPRGTRKYVLADACKDGFLMSTKGKILLCDFE</sequence>
<protein>
    <submittedName>
        <fullName evidence="1">Uncharacterized protein</fullName>
    </submittedName>
</protein>
<comment type="caution">
    <text evidence="1">The sequence shown here is derived from an EMBL/GenBank/DDBJ whole genome shotgun (WGS) entry which is preliminary data.</text>
</comment>
<organism evidence="1 2">
    <name type="scientific">Fusobacterium canifelinum</name>
    <dbReference type="NCBI Taxonomy" id="285729"/>
    <lineage>
        <taxon>Bacteria</taxon>
        <taxon>Fusobacteriati</taxon>
        <taxon>Fusobacteriota</taxon>
        <taxon>Fusobacteriia</taxon>
        <taxon>Fusobacteriales</taxon>
        <taxon>Fusobacteriaceae</taxon>
        <taxon>Fusobacterium</taxon>
    </lineage>
</organism>
<dbReference type="OrthoDB" id="357461at2"/>
<dbReference type="AlphaFoldDB" id="A0A3P1UZ05"/>
<evidence type="ECO:0000313" key="2">
    <source>
        <dbReference type="Proteomes" id="UP000281534"/>
    </source>
</evidence>
<accession>A0A3P1UZ05</accession>
<dbReference type="RefSeq" id="WP_124796613.1">
    <property type="nucleotide sequence ID" value="NZ_RQYY01000008.1"/>
</dbReference>
<name>A0A3P1UZ05_9FUSO</name>
<proteinExistence type="predicted"/>
<dbReference type="EMBL" id="RQYY01000008">
    <property type="protein sequence ID" value="RRD25583.1"/>
    <property type="molecule type" value="Genomic_DNA"/>
</dbReference>
<gene>
    <name evidence="1" type="ORF">EII27_05920</name>
</gene>